<feature type="compositionally biased region" description="Basic and acidic residues" evidence="1">
    <location>
        <begin position="42"/>
        <end position="62"/>
    </location>
</feature>
<evidence type="ECO:0000256" key="1">
    <source>
        <dbReference type="SAM" id="MobiDB-lite"/>
    </source>
</evidence>
<feature type="region of interest" description="Disordered" evidence="1">
    <location>
        <begin position="1"/>
        <end position="73"/>
    </location>
</feature>
<keyword evidence="2" id="KW-1185">Reference proteome</keyword>
<evidence type="ECO:0000313" key="3">
    <source>
        <dbReference type="WBParaSite" id="nRc.2.0.1.t13508-RA"/>
    </source>
</evidence>
<dbReference type="Proteomes" id="UP000887565">
    <property type="component" value="Unplaced"/>
</dbReference>
<dbReference type="WBParaSite" id="nRc.2.0.1.t13508-RA">
    <property type="protein sequence ID" value="nRc.2.0.1.t13508-RA"/>
    <property type="gene ID" value="nRc.2.0.1.g13508"/>
</dbReference>
<sequence length="73" mass="8205">MSNPVGRTLKTPLRSQEPSVSNFDSAEEHAVAGQVQTQAPETKVRRESKNAQMARVEKELRRSSFAMARQAEY</sequence>
<accession>A0A915II38</accession>
<proteinExistence type="predicted"/>
<organism evidence="2 3">
    <name type="scientific">Romanomermis culicivorax</name>
    <name type="common">Nematode worm</name>
    <dbReference type="NCBI Taxonomy" id="13658"/>
    <lineage>
        <taxon>Eukaryota</taxon>
        <taxon>Metazoa</taxon>
        <taxon>Ecdysozoa</taxon>
        <taxon>Nematoda</taxon>
        <taxon>Enoplea</taxon>
        <taxon>Dorylaimia</taxon>
        <taxon>Mermithida</taxon>
        <taxon>Mermithoidea</taxon>
        <taxon>Mermithidae</taxon>
        <taxon>Romanomermis</taxon>
    </lineage>
</organism>
<name>A0A915II38_ROMCU</name>
<protein>
    <submittedName>
        <fullName evidence="3">Uncharacterized protein</fullName>
    </submittedName>
</protein>
<feature type="compositionally biased region" description="Polar residues" evidence="1">
    <location>
        <begin position="13"/>
        <end position="24"/>
    </location>
</feature>
<evidence type="ECO:0000313" key="2">
    <source>
        <dbReference type="Proteomes" id="UP000887565"/>
    </source>
</evidence>
<dbReference type="AlphaFoldDB" id="A0A915II38"/>
<reference evidence="3" key="1">
    <citation type="submission" date="2022-11" db="UniProtKB">
        <authorList>
            <consortium name="WormBaseParasite"/>
        </authorList>
    </citation>
    <scope>IDENTIFICATION</scope>
</reference>